<keyword evidence="6" id="KW-0698">rRNA processing</keyword>
<keyword evidence="7 14" id="KW-0489">Methyltransferase</keyword>
<evidence type="ECO:0000256" key="2">
    <source>
        <dbReference type="ARBA" id="ARBA00004496"/>
    </source>
</evidence>
<dbReference type="Gene3D" id="3.30.70.1170">
    <property type="entry name" value="Sun protein, domain 3"/>
    <property type="match status" value="1"/>
</dbReference>
<dbReference type="InterPro" id="IPR035926">
    <property type="entry name" value="NusB-like_sf"/>
</dbReference>
<dbReference type="Pfam" id="PF01029">
    <property type="entry name" value="NusB"/>
    <property type="match status" value="1"/>
</dbReference>
<dbReference type="InterPro" id="IPR049560">
    <property type="entry name" value="MeTrfase_RsmB-F_NOP2_cat"/>
</dbReference>
<sequence length="449" mass="51194">MKTTRLRNLILELLVRIEKDHGFSHLLINQEIKKNELNPKDEALLTQIVYGTLERKMTLDYYLSKYVDPNKKIDDWVRMLLRMSVYQMVYLDKIPDHAVIHEAVEIAKKKGHRGIQGFVNGVLRNIQRNGVRDLAEIKDPLKRLSVETSHPEWLVNRWIQQYGFQTAEAICRANLKEKSMSVRIQPLKISREAAMAELEQEGFTVKPSLFSKQGIQIEKGNVLSSKLFTQGKLTIQDESSMLVAEMLKPEPGMDVLDSCSAPGGKATHIAEKMLNEGIVYAHDLHKKKVKLIEEKQRTLGLSIIHATAHDARKLKEKYAEASFDRILVDAPCSGLGVINSKPEIKYEKSEQDIERLHTIQLDILNHVADLLKDDGLFVYSTCTIEKMENEQVIKSFLKENPAFTVDGDFFKELPEELQSSIGVTEYGLQLFPQTFGTDGFFLTRLKKGT</sequence>
<dbReference type="GO" id="GO:0005737">
    <property type="term" value="C:cytoplasm"/>
    <property type="evidence" value="ECO:0007669"/>
    <property type="project" value="UniProtKB-SubCell"/>
</dbReference>
<comment type="function">
    <text evidence="1">Specifically methylates the cytosine at position 967 (m5C967) of 16S rRNA.</text>
</comment>
<gene>
    <name evidence="16" type="ORF">GCM10007971_02080</name>
</gene>
<dbReference type="EMBL" id="BMOS01000001">
    <property type="protein sequence ID" value="GGN49474.1"/>
    <property type="molecule type" value="Genomic_DNA"/>
</dbReference>
<dbReference type="Proteomes" id="UP000624041">
    <property type="component" value="Unassembled WGS sequence"/>
</dbReference>
<dbReference type="GO" id="GO:0003723">
    <property type="term" value="F:RNA binding"/>
    <property type="evidence" value="ECO:0007669"/>
    <property type="project" value="UniProtKB-UniRule"/>
</dbReference>
<evidence type="ECO:0000256" key="9">
    <source>
        <dbReference type="ARBA" id="ARBA00022691"/>
    </source>
</evidence>
<dbReference type="Gene3D" id="1.10.940.10">
    <property type="entry name" value="NusB-like"/>
    <property type="match status" value="1"/>
</dbReference>
<dbReference type="InterPro" id="IPR029063">
    <property type="entry name" value="SAM-dependent_MTases_sf"/>
</dbReference>
<feature type="active site" description="Nucleophile" evidence="14">
    <location>
        <position position="382"/>
    </location>
</feature>
<dbReference type="InterPro" id="IPR018314">
    <property type="entry name" value="RsmB/NOL1/NOP2-like_CS"/>
</dbReference>
<dbReference type="PROSITE" id="PS01153">
    <property type="entry name" value="NOL1_NOP2_SUN"/>
    <property type="match status" value="1"/>
</dbReference>
<dbReference type="RefSeq" id="WP_188855678.1">
    <property type="nucleotide sequence ID" value="NZ_BMOS01000001.1"/>
</dbReference>
<feature type="binding site" evidence="14">
    <location>
        <position position="310"/>
    </location>
    <ligand>
        <name>S-adenosyl-L-methionine</name>
        <dbReference type="ChEBI" id="CHEBI:59789"/>
    </ligand>
</feature>
<dbReference type="FunFam" id="1.10.940.10:FF:000006">
    <property type="entry name" value="16S rRNA (Cytosine(967)-C(5))-methyltransferase RsmB"/>
    <property type="match status" value="1"/>
</dbReference>
<evidence type="ECO:0000256" key="13">
    <source>
        <dbReference type="ARBA" id="ARBA00047283"/>
    </source>
</evidence>
<protein>
    <recommendedName>
        <fullName evidence="4">16S rRNA (cytosine(967)-C(5))-methyltransferase</fullName>
        <ecNumber evidence="4">2.1.1.176</ecNumber>
    </recommendedName>
    <alternativeName>
        <fullName evidence="11">16S rRNA m5C967 methyltransferase</fullName>
    </alternativeName>
    <alternativeName>
        <fullName evidence="12">rRNA (cytosine-C(5)-)-methyltransferase RsmB</fullName>
    </alternativeName>
</protein>
<dbReference type="GO" id="GO:0008649">
    <property type="term" value="F:rRNA methyltransferase activity"/>
    <property type="evidence" value="ECO:0007669"/>
    <property type="project" value="InterPro"/>
</dbReference>
<dbReference type="PROSITE" id="PS51686">
    <property type="entry name" value="SAM_MT_RSMB_NOP"/>
    <property type="match status" value="1"/>
</dbReference>
<dbReference type="NCBIfam" id="NF011494">
    <property type="entry name" value="PRK14902.1"/>
    <property type="match status" value="1"/>
</dbReference>
<evidence type="ECO:0000256" key="1">
    <source>
        <dbReference type="ARBA" id="ARBA00002724"/>
    </source>
</evidence>
<dbReference type="Gene3D" id="3.40.50.150">
    <property type="entry name" value="Vaccinia Virus protein VP39"/>
    <property type="match status" value="1"/>
</dbReference>
<keyword evidence="10 14" id="KW-0694">RNA-binding</keyword>
<dbReference type="Pfam" id="PF01189">
    <property type="entry name" value="Methyltr_RsmB-F"/>
    <property type="match status" value="1"/>
</dbReference>
<keyword evidence="17" id="KW-1185">Reference proteome</keyword>
<comment type="similarity">
    <text evidence="3 14">Belongs to the class I-like SAM-binding methyltransferase superfamily. RsmB/NOP family.</text>
</comment>
<feature type="binding site" evidence="14">
    <location>
        <position position="329"/>
    </location>
    <ligand>
        <name>S-adenosyl-L-methionine</name>
        <dbReference type="ChEBI" id="CHEBI:59789"/>
    </ligand>
</feature>
<reference evidence="16" key="1">
    <citation type="journal article" date="2014" name="Int. J. Syst. Evol. Microbiol.">
        <title>Complete genome sequence of Corynebacterium casei LMG S-19264T (=DSM 44701T), isolated from a smear-ripened cheese.</title>
        <authorList>
            <consortium name="US DOE Joint Genome Institute (JGI-PGF)"/>
            <person name="Walter F."/>
            <person name="Albersmeier A."/>
            <person name="Kalinowski J."/>
            <person name="Ruckert C."/>
        </authorList>
    </citation>
    <scope>NUCLEOTIDE SEQUENCE</scope>
    <source>
        <strain evidence="16">JCM 17251</strain>
    </source>
</reference>
<evidence type="ECO:0000313" key="16">
    <source>
        <dbReference type="EMBL" id="GGN49474.1"/>
    </source>
</evidence>
<comment type="subcellular location">
    <subcellularLocation>
        <location evidence="2">Cytoplasm</location>
    </subcellularLocation>
</comment>
<comment type="caution">
    <text evidence="16">The sequence shown here is derived from an EMBL/GenBank/DDBJ whole genome shotgun (WGS) entry which is preliminary data.</text>
</comment>
<evidence type="ECO:0000259" key="15">
    <source>
        <dbReference type="PROSITE" id="PS51686"/>
    </source>
</evidence>
<feature type="binding site" evidence="14">
    <location>
        <begin position="259"/>
        <end position="265"/>
    </location>
    <ligand>
        <name>S-adenosyl-L-methionine</name>
        <dbReference type="ChEBI" id="CHEBI:59789"/>
    </ligand>
</feature>
<evidence type="ECO:0000256" key="3">
    <source>
        <dbReference type="ARBA" id="ARBA00007494"/>
    </source>
</evidence>
<feature type="domain" description="SAM-dependent MTase RsmB/NOP-type" evidence="15">
    <location>
        <begin position="170"/>
        <end position="448"/>
    </location>
</feature>
<accession>A0A917XSM2</accession>
<evidence type="ECO:0000313" key="17">
    <source>
        <dbReference type="Proteomes" id="UP000624041"/>
    </source>
</evidence>
<reference evidence="16" key="2">
    <citation type="submission" date="2020-09" db="EMBL/GenBank/DDBJ databases">
        <authorList>
            <person name="Sun Q."/>
            <person name="Ohkuma M."/>
        </authorList>
    </citation>
    <scope>NUCLEOTIDE SEQUENCE</scope>
    <source>
        <strain evidence="16">JCM 17251</strain>
    </source>
</reference>
<keyword evidence="8 14" id="KW-0808">Transferase</keyword>
<feature type="binding site" evidence="14">
    <location>
        <position position="283"/>
    </location>
    <ligand>
        <name>S-adenosyl-L-methionine</name>
        <dbReference type="ChEBI" id="CHEBI:59789"/>
    </ligand>
</feature>
<dbReference type="InterPro" id="IPR023267">
    <property type="entry name" value="RCMT"/>
</dbReference>
<dbReference type="FunFam" id="3.30.70.1170:FF:000003">
    <property type="entry name" value="16S rRNA (Cytosine(967)-C(5))-methyltransferase RsmB"/>
    <property type="match status" value="1"/>
</dbReference>
<evidence type="ECO:0000256" key="4">
    <source>
        <dbReference type="ARBA" id="ARBA00012140"/>
    </source>
</evidence>
<dbReference type="PANTHER" id="PTHR22807:SF53">
    <property type="entry name" value="RIBOSOMAL RNA SMALL SUBUNIT METHYLTRANSFERASE B-RELATED"/>
    <property type="match status" value="1"/>
</dbReference>
<evidence type="ECO:0000256" key="6">
    <source>
        <dbReference type="ARBA" id="ARBA00022552"/>
    </source>
</evidence>
<dbReference type="InterPro" id="IPR054728">
    <property type="entry name" value="RsmB-like_ferredoxin"/>
</dbReference>
<evidence type="ECO:0000256" key="8">
    <source>
        <dbReference type="ARBA" id="ARBA00022679"/>
    </source>
</evidence>
<dbReference type="SUPFAM" id="SSF53335">
    <property type="entry name" value="S-adenosyl-L-methionine-dependent methyltransferases"/>
    <property type="match status" value="1"/>
</dbReference>
<name>A0A917XSM2_9BACI</name>
<comment type="catalytic activity">
    <reaction evidence="13">
        <text>cytidine(967) in 16S rRNA + S-adenosyl-L-methionine = 5-methylcytidine(967) in 16S rRNA + S-adenosyl-L-homocysteine + H(+)</text>
        <dbReference type="Rhea" id="RHEA:42748"/>
        <dbReference type="Rhea" id="RHEA-COMP:10219"/>
        <dbReference type="Rhea" id="RHEA-COMP:10220"/>
        <dbReference type="ChEBI" id="CHEBI:15378"/>
        <dbReference type="ChEBI" id="CHEBI:57856"/>
        <dbReference type="ChEBI" id="CHEBI:59789"/>
        <dbReference type="ChEBI" id="CHEBI:74483"/>
        <dbReference type="ChEBI" id="CHEBI:82748"/>
        <dbReference type="EC" id="2.1.1.176"/>
    </reaction>
</comment>
<evidence type="ECO:0000256" key="12">
    <source>
        <dbReference type="ARBA" id="ARBA00031088"/>
    </source>
</evidence>
<dbReference type="Pfam" id="PF22458">
    <property type="entry name" value="RsmF-B_ferredox"/>
    <property type="match status" value="1"/>
</dbReference>
<keyword evidence="5" id="KW-0963">Cytoplasm</keyword>
<keyword evidence="9 14" id="KW-0949">S-adenosyl-L-methionine</keyword>
<dbReference type="InterPro" id="IPR006027">
    <property type="entry name" value="NusB_RsmB_TIM44"/>
</dbReference>
<dbReference type="PANTHER" id="PTHR22807">
    <property type="entry name" value="NOP2 YEAST -RELATED NOL1/NOP2/FMU SUN DOMAIN-CONTAINING"/>
    <property type="match status" value="1"/>
</dbReference>
<evidence type="ECO:0000256" key="11">
    <source>
        <dbReference type="ARBA" id="ARBA00030399"/>
    </source>
</evidence>
<dbReference type="InterPro" id="IPR001678">
    <property type="entry name" value="MeTrfase_RsmB-F_NOP2_dom"/>
</dbReference>
<dbReference type="SUPFAM" id="SSF48013">
    <property type="entry name" value="NusB-like"/>
    <property type="match status" value="1"/>
</dbReference>
<dbReference type="NCBIfam" id="TIGR00563">
    <property type="entry name" value="rsmB"/>
    <property type="match status" value="1"/>
</dbReference>
<evidence type="ECO:0000256" key="5">
    <source>
        <dbReference type="ARBA" id="ARBA00022490"/>
    </source>
</evidence>
<dbReference type="GO" id="GO:0006355">
    <property type="term" value="P:regulation of DNA-templated transcription"/>
    <property type="evidence" value="ECO:0007669"/>
    <property type="project" value="InterPro"/>
</dbReference>
<dbReference type="FunFam" id="3.40.50.150:FF:000022">
    <property type="entry name" value="Ribosomal RNA small subunit methyltransferase B"/>
    <property type="match status" value="1"/>
</dbReference>
<evidence type="ECO:0000256" key="10">
    <source>
        <dbReference type="ARBA" id="ARBA00022884"/>
    </source>
</evidence>
<evidence type="ECO:0000256" key="14">
    <source>
        <dbReference type="PROSITE-ProRule" id="PRU01023"/>
    </source>
</evidence>
<dbReference type="PRINTS" id="PR02008">
    <property type="entry name" value="RCMTFAMILY"/>
</dbReference>
<dbReference type="InterPro" id="IPR004573">
    <property type="entry name" value="rRNA_ssu_MeTfrase_B"/>
</dbReference>
<organism evidence="16 17">
    <name type="scientific">Oceanobacillus indicireducens</name>
    <dbReference type="NCBI Taxonomy" id="1004261"/>
    <lineage>
        <taxon>Bacteria</taxon>
        <taxon>Bacillati</taxon>
        <taxon>Bacillota</taxon>
        <taxon>Bacilli</taxon>
        <taxon>Bacillales</taxon>
        <taxon>Bacillaceae</taxon>
        <taxon>Oceanobacillus</taxon>
    </lineage>
</organism>
<evidence type="ECO:0000256" key="7">
    <source>
        <dbReference type="ARBA" id="ARBA00022603"/>
    </source>
</evidence>
<dbReference type="EC" id="2.1.1.176" evidence="4"/>
<proteinExistence type="inferred from homology"/>
<dbReference type="AlphaFoldDB" id="A0A917XSM2"/>